<evidence type="ECO:0000256" key="3">
    <source>
        <dbReference type="ARBA" id="ARBA00022729"/>
    </source>
</evidence>
<reference evidence="8 10" key="1">
    <citation type="submission" date="2023-09" db="EMBL/GenBank/DDBJ databases">
        <title>Flavobacterium sp. a novel bacteria isolate from Pepper rhizosphere.</title>
        <authorList>
            <person name="Peng Y."/>
            <person name="Lee J."/>
        </authorList>
    </citation>
    <scope>NUCLEOTIDE SEQUENCE</scope>
    <source>
        <strain evidence="8">PMR2A8</strain>
        <strain evidence="9 10">PMTSA4</strain>
    </source>
</reference>
<organism evidence="8">
    <name type="scientific">Flavobacterium capsici</name>
    <dbReference type="NCBI Taxonomy" id="3075618"/>
    <lineage>
        <taxon>Bacteria</taxon>
        <taxon>Pseudomonadati</taxon>
        <taxon>Bacteroidota</taxon>
        <taxon>Flavobacteriia</taxon>
        <taxon>Flavobacteriales</taxon>
        <taxon>Flavobacteriaceae</taxon>
        <taxon>Flavobacterium</taxon>
    </lineage>
</organism>
<gene>
    <name evidence="9" type="ORF">RN605_09245</name>
    <name evidence="8" type="ORF">RN608_02075</name>
</gene>
<keyword evidence="10" id="KW-1185">Reference proteome</keyword>
<dbReference type="EMBL" id="CP134890">
    <property type="protein sequence ID" value="WNM20869.1"/>
    <property type="molecule type" value="Genomic_DNA"/>
</dbReference>
<feature type="domain" description="RagB/SusD" evidence="6">
    <location>
        <begin position="315"/>
        <end position="464"/>
    </location>
</feature>
<sequence length="464" mass="51917">MKLYNHIKLNAKKGCIILLLVFTPIYQSCDSYVDVEKPNSQLISAAVFEDVATANAALGGLYAKMRNNGVLAGSNGMSLYTGLYADELDWYQTTTISNFYNNTLTPSEAGVASIWNNSYKQIYEANSIIEGVTNSVSLPEVNRIQLKGEALFIRALIHFYLMNLYGDIPYIKTTDFEQNSHVGRMSISLVYDNVIADLNEAATLLPEVYVTAERVRPNQFAVKALLARVYLYKGDYAAASNEASAVINSSLYVWETDLNKVFLKASTTTIWQFMPNATTMNTTEGTSYIFNAGPPSSIALKSNFVNAFETDDQRKVKWIRSITNGSNTWYHAYKYKQQTTTASSVEYSVVLRLAEQYLIRAEARARQGELTNAKSDLNLIRNTAGLANSTAITETDIIMDIMNQRRFELFTEFGNRFFDLKRSGQIDAVLALTKPGWNSTDKLWPLPAVELNVNPNLNPQNPGY</sequence>
<dbReference type="GO" id="GO:0009279">
    <property type="term" value="C:cell outer membrane"/>
    <property type="evidence" value="ECO:0007669"/>
    <property type="project" value="UniProtKB-SubCell"/>
</dbReference>
<dbReference type="Pfam" id="PF07980">
    <property type="entry name" value="SusD_RagB"/>
    <property type="match status" value="1"/>
</dbReference>
<comment type="similarity">
    <text evidence="2">Belongs to the SusD family.</text>
</comment>
<evidence type="ECO:0000313" key="10">
    <source>
        <dbReference type="Proteomes" id="UP001304515"/>
    </source>
</evidence>
<protein>
    <submittedName>
        <fullName evidence="8">RagB/SusD family nutrient uptake outer membrane protein</fullName>
    </submittedName>
</protein>
<evidence type="ECO:0000259" key="7">
    <source>
        <dbReference type="Pfam" id="PF14322"/>
    </source>
</evidence>
<evidence type="ECO:0000313" key="9">
    <source>
        <dbReference type="EMBL" id="WNM20869.1"/>
    </source>
</evidence>
<dbReference type="Proteomes" id="UP001304515">
    <property type="component" value="Chromosome"/>
</dbReference>
<evidence type="ECO:0000313" key="8">
    <source>
        <dbReference type="EMBL" id="WNM19480.1"/>
    </source>
</evidence>
<accession>A0AA96EYT7</accession>
<dbReference type="InterPro" id="IPR012944">
    <property type="entry name" value="SusD_RagB_dom"/>
</dbReference>
<evidence type="ECO:0000259" key="6">
    <source>
        <dbReference type="Pfam" id="PF07980"/>
    </source>
</evidence>
<evidence type="ECO:0000256" key="1">
    <source>
        <dbReference type="ARBA" id="ARBA00004442"/>
    </source>
</evidence>
<dbReference type="InterPro" id="IPR011990">
    <property type="entry name" value="TPR-like_helical_dom_sf"/>
</dbReference>
<dbReference type="Pfam" id="PF14322">
    <property type="entry name" value="SusD-like_3"/>
    <property type="match status" value="1"/>
</dbReference>
<dbReference type="Gene3D" id="1.25.40.390">
    <property type="match status" value="1"/>
</dbReference>
<evidence type="ECO:0000256" key="4">
    <source>
        <dbReference type="ARBA" id="ARBA00023136"/>
    </source>
</evidence>
<evidence type="ECO:0000256" key="2">
    <source>
        <dbReference type="ARBA" id="ARBA00006275"/>
    </source>
</evidence>
<proteinExistence type="inferred from homology"/>
<comment type="subcellular location">
    <subcellularLocation>
        <location evidence="1">Cell outer membrane</location>
    </subcellularLocation>
</comment>
<dbReference type="InterPro" id="IPR033985">
    <property type="entry name" value="SusD-like_N"/>
</dbReference>
<feature type="domain" description="SusD-like N-terminal" evidence="7">
    <location>
        <begin position="78"/>
        <end position="231"/>
    </location>
</feature>
<dbReference type="SUPFAM" id="SSF48452">
    <property type="entry name" value="TPR-like"/>
    <property type="match status" value="1"/>
</dbReference>
<evidence type="ECO:0000256" key="5">
    <source>
        <dbReference type="ARBA" id="ARBA00023237"/>
    </source>
</evidence>
<dbReference type="CDD" id="cd08977">
    <property type="entry name" value="SusD"/>
    <property type="match status" value="1"/>
</dbReference>
<dbReference type="EMBL" id="CP134878">
    <property type="protein sequence ID" value="WNM19480.1"/>
    <property type="molecule type" value="Genomic_DNA"/>
</dbReference>
<accession>A0AA96EZ06</accession>
<dbReference type="RefSeq" id="WP_313324372.1">
    <property type="nucleotide sequence ID" value="NZ_CP134878.1"/>
</dbReference>
<name>A0AA96EZ06_9FLAO</name>
<keyword evidence="3" id="KW-0732">Signal</keyword>
<keyword evidence="5" id="KW-0998">Cell outer membrane</keyword>
<dbReference type="AlphaFoldDB" id="A0AA96EZ06"/>
<keyword evidence="4" id="KW-0472">Membrane</keyword>
<dbReference type="KEGG" id="fcj:RN605_09245"/>